<dbReference type="GO" id="GO:0005886">
    <property type="term" value="C:plasma membrane"/>
    <property type="evidence" value="ECO:0007669"/>
    <property type="project" value="UniProtKB-SubCell"/>
</dbReference>
<dbReference type="Pfam" id="PF02588">
    <property type="entry name" value="YitT_membrane"/>
    <property type="match status" value="1"/>
</dbReference>
<dbReference type="InterPro" id="IPR051461">
    <property type="entry name" value="UPF0750_membrane"/>
</dbReference>
<evidence type="ECO:0000313" key="11">
    <source>
        <dbReference type="Proteomes" id="UP000246115"/>
    </source>
</evidence>
<evidence type="ECO:0000256" key="4">
    <source>
        <dbReference type="ARBA" id="ARBA00022989"/>
    </source>
</evidence>
<dbReference type="EMBL" id="QVQY01000052">
    <property type="protein sequence ID" value="RFU50040.1"/>
    <property type="molecule type" value="Genomic_DNA"/>
</dbReference>
<dbReference type="Pfam" id="PF10035">
    <property type="entry name" value="DUF2179"/>
    <property type="match status" value="1"/>
</dbReference>
<reference evidence="9 13" key="1">
    <citation type="submission" date="2018-08" db="EMBL/GenBank/DDBJ databases">
        <title>Draft genome of Streptococcus sp .nov. Z2.</title>
        <authorList>
            <person name="Tian Z."/>
        </authorList>
    </citation>
    <scope>NUCLEOTIDE SEQUENCE [LARGE SCALE GENOMIC DNA]</scope>
    <source>
        <strain evidence="9 13">Z2</strain>
    </source>
</reference>
<evidence type="ECO:0000313" key="13">
    <source>
        <dbReference type="Proteomes" id="UP000264056"/>
    </source>
</evidence>
<dbReference type="Proteomes" id="UP000246115">
    <property type="component" value="Chromosome"/>
</dbReference>
<dbReference type="KEGG" id="schj:DDV21_011360"/>
<dbReference type="Proteomes" id="UP000264056">
    <property type="component" value="Unassembled WGS sequence"/>
</dbReference>
<dbReference type="CDD" id="cd16380">
    <property type="entry name" value="YitT_C"/>
    <property type="match status" value="1"/>
</dbReference>
<evidence type="ECO:0000256" key="1">
    <source>
        <dbReference type="ARBA" id="ARBA00004651"/>
    </source>
</evidence>
<accession>A0A372KIY8</accession>
<dbReference type="InterPro" id="IPR015867">
    <property type="entry name" value="N-reg_PII/ATP_PRibTrfase_C"/>
</dbReference>
<reference evidence="10 12" key="2">
    <citation type="submission" date="2018-08" db="EMBL/GenBank/DDBJ databases">
        <title>Draft genome of Streptococcus sp. nov. Z1.</title>
        <authorList>
            <person name="Tian Z."/>
        </authorList>
    </citation>
    <scope>NUCLEOTIDE SEQUENCE [LARGE SCALE GENOMIC DNA]</scope>
    <source>
        <strain evidence="10">Z1</strain>
        <strain evidence="12">Z1(2018)</strain>
    </source>
</reference>
<evidence type="ECO:0000313" key="10">
    <source>
        <dbReference type="EMBL" id="RFU52239.1"/>
    </source>
</evidence>
<name>A0A372KIY8_9STRE</name>
<dbReference type="OrthoDB" id="2417289at2"/>
<feature type="transmembrane region" description="Helical" evidence="6">
    <location>
        <begin position="42"/>
        <end position="60"/>
    </location>
</feature>
<feature type="transmembrane region" description="Helical" evidence="6">
    <location>
        <begin position="184"/>
        <end position="203"/>
    </location>
</feature>
<dbReference type="EMBL" id="CP031733">
    <property type="protein sequence ID" value="AXQ79616.1"/>
    <property type="molecule type" value="Genomic_DNA"/>
</dbReference>
<feature type="transmembrane region" description="Helical" evidence="6">
    <location>
        <begin position="142"/>
        <end position="164"/>
    </location>
</feature>
<dbReference type="Gene3D" id="3.30.70.120">
    <property type="match status" value="1"/>
</dbReference>
<proteinExistence type="predicted"/>
<dbReference type="PIRSF" id="PIRSF006483">
    <property type="entry name" value="Membrane_protein_YitT"/>
    <property type="match status" value="1"/>
</dbReference>
<dbReference type="PANTHER" id="PTHR33545:SF5">
    <property type="entry name" value="UPF0750 MEMBRANE PROTEIN YITT"/>
    <property type="match status" value="1"/>
</dbReference>
<keyword evidence="3 6" id="KW-0812">Transmembrane</keyword>
<dbReference type="RefSeq" id="WP_116879095.1">
    <property type="nucleotide sequence ID" value="NZ_CP031733.1"/>
</dbReference>
<evidence type="ECO:0000313" key="8">
    <source>
        <dbReference type="EMBL" id="AXQ79616.1"/>
    </source>
</evidence>
<evidence type="ECO:0000313" key="9">
    <source>
        <dbReference type="EMBL" id="RFU50040.1"/>
    </source>
</evidence>
<comment type="subcellular location">
    <subcellularLocation>
        <location evidence="1">Cell membrane</location>
        <topology evidence="1">Multi-pass membrane protein</topology>
    </subcellularLocation>
</comment>
<gene>
    <name evidence="8" type="ORF">DDV21_011360</name>
    <name evidence="9" type="ORF">DDV22_10760</name>
    <name evidence="10" type="ORF">DDV23_10745</name>
</gene>
<feature type="transmembrane region" description="Helical" evidence="6">
    <location>
        <begin position="87"/>
        <end position="107"/>
    </location>
</feature>
<dbReference type="Proteomes" id="UP000262901">
    <property type="component" value="Unassembled WGS sequence"/>
</dbReference>
<dbReference type="InterPro" id="IPR019264">
    <property type="entry name" value="DUF2179"/>
</dbReference>
<dbReference type="InterPro" id="IPR003740">
    <property type="entry name" value="YitT"/>
</dbReference>
<dbReference type="AlphaFoldDB" id="A0A372KIY8"/>
<feature type="domain" description="DUF2179" evidence="7">
    <location>
        <begin position="254"/>
        <end position="309"/>
    </location>
</feature>
<keyword evidence="4 6" id="KW-1133">Transmembrane helix</keyword>
<evidence type="ECO:0000313" key="12">
    <source>
        <dbReference type="Proteomes" id="UP000262901"/>
    </source>
</evidence>
<keyword evidence="2" id="KW-1003">Cell membrane</keyword>
<organism evidence="10 12">
    <name type="scientific">Streptococcus chenjunshii</name>
    <dbReference type="NCBI Taxonomy" id="2173853"/>
    <lineage>
        <taxon>Bacteria</taxon>
        <taxon>Bacillati</taxon>
        <taxon>Bacillota</taxon>
        <taxon>Bacilli</taxon>
        <taxon>Lactobacillales</taxon>
        <taxon>Streptococcaceae</taxon>
        <taxon>Streptococcus</taxon>
    </lineage>
</organism>
<sequence>MKKTIKNSYQQKMHYLISKQAKKGGVFKTLQSISREKYTEKLSAALLYGLLSSIAVNFFFQPGHVYSSGATGLAQVLSAVSGRLTGYAVPVALSFYLINLPLLLLAWRKIGHKFTVFTFFTVTFSSFFIQFVPVVVLTDDPLINAIFGGLIMGLGVGYGLRANISSGGTDIVSLLIRRKTGRDVGSISLFINCLVMIFAGLLFGWQYALYSMITIFVSSRVTDAVFTKQKKLQAMIITNQPERVTQKIHRKLNRGVTSINDAQGTYNHEKKAVLITIITRAEYQDFKDIMRKADPDAFVSIAENVKIMGHFVEE</sequence>
<evidence type="ECO:0000256" key="3">
    <source>
        <dbReference type="ARBA" id="ARBA00022692"/>
    </source>
</evidence>
<evidence type="ECO:0000256" key="6">
    <source>
        <dbReference type="SAM" id="Phobius"/>
    </source>
</evidence>
<dbReference type="PANTHER" id="PTHR33545">
    <property type="entry name" value="UPF0750 MEMBRANE PROTEIN YITT-RELATED"/>
    <property type="match status" value="1"/>
</dbReference>
<dbReference type="EMBL" id="QVQZ01000048">
    <property type="protein sequence ID" value="RFU52239.1"/>
    <property type="molecule type" value="Genomic_DNA"/>
</dbReference>
<evidence type="ECO:0000256" key="5">
    <source>
        <dbReference type="ARBA" id="ARBA00023136"/>
    </source>
</evidence>
<accession>A0A346NF21</accession>
<feature type="transmembrane region" description="Helical" evidence="6">
    <location>
        <begin position="114"/>
        <end position="136"/>
    </location>
</feature>
<evidence type="ECO:0000256" key="2">
    <source>
        <dbReference type="ARBA" id="ARBA00022475"/>
    </source>
</evidence>
<keyword evidence="13" id="KW-1185">Reference proteome</keyword>
<protein>
    <submittedName>
        <fullName evidence="10">YitT family protein</fullName>
    </submittedName>
</protein>
<reference evidence="11" key="3">
    <citation type="submission" date="2018-08" db="EMBL/GenBank/DDBJ databases">
        <title>Streptococcus chenjunshii sp. nov., isolated from stools sample of the Tibetan antelope in the Qinghai-Tibet plateau, China.</title>
        <authorList>
            <person name="Tian Z."/>
        </authorList>
    </citation>
    <scope>NUCLEOTIDE SEQUENCE [LARGE SCALE GENOMIC DNA]</scope>
    <source>
        <strain evidence="11">Z15</strain>
    </source>
</reference>
<evidence type="ECO:0000259" key="7">
    <source>
        <dbReference type="Pfam" id="PF10035"/>
    </source>
</evidence>
<reference evidence="8" key="4">
    <citation type="journal article" date="2019" name="Int. J. Syst. Evol. Microbiol.">
        <title>Streptococcus chenjunshii sp. nov. isolated from feces of Tibetan antelopes.</title>
        <authorList>
            <person name="Tian Z."/>
            <person name="Lu S."/>
            <person name="Jin D."/>
            <person name="Yang J."/>
            <person name="Pu J."/>
            <person name="Lai X.H."/>
            <person name="Bai X.N."/>
            <person name="Wu X.M."/>
            <person name="Li J."/>
            <person name="Wang S."/>
            <person name="Xu J."/>
        </authorList>
    </citation>
    <scope>NUCLEOTIDE SEQUENCE</scope>
    <source>
        <strain evidence="8">Z15</strain>
    </source>
</reference>
<keyword evidence="5 6" id="KW-0472">Membrane</keyword>